<dbReference type="InterPro" id="IPR011047">
    <property type="entry name" value="Quinoprotein_ADH-like_sf"/>
</dbReference>
<feature type="compositionally biased region" description="Polar residues" evidence="1">
    <location>
        <begin position="34"/>
        <end position="43"/>
    </location>
</feature>
<gene>
    <name evidence="2" type="ORF">UA08_02978</name>
</gene>
<reference evidence="2 3" key="1">
    <citation type="submission" date="2015-06" db="EMBL/GenBank/DDBJ databases">
        <title>Talaromyces atroroseus IBT 11181 draft genome.</title>
        <authorList>
            <person name="Rasmussen K.B."/>
            <person name="Rasmussen S."/>
            <person name="Petersen B."/>
            <person name="Sicheritz-Ponten T."/>
            <person name="Mortensen U.H."/>
            <person name="Thrane U."/>
        </authorList>
    </citation>
    <scope>NUCLEOTIDE SEQUENCE [LARGE SCALE GENOMIC DNA]</scope>
    <source>
        <strain evidence="2 3">IBT 11181</strain>
    </source>
</reference>
<feature type="compositionally biased region" description="Polar residues" evidence="1">
    <location>
        <begin position="1048"/>
        <end position="1062"/>
    </location>
</feature>
<dbReference type="PANTHER" id="PTHR45589:SF1">
    <property type="entry name" value="WD REPEAT DOMAIN 62, ISOFORM G"/>
    <property type="match status" value="1"/>
</dbReference>
<dbReference type="InterPro" id="IPR052779">
    <property type="entry name" value="WDR62"/>
</dbReference>
<feature type="region of interest" description="Disordered" evidence="1">
    <location>
        <begin position="1"/>
        <end position="43"/>
    </location>
</feature>
<sequence length="1071" mass="116740">MASNSWNTKSKLPTPGASLKITPANSPILRPGTRSPNKPSPHQSILSLQTVIGTTTTTPNGFSSHETSRSFALCVGSAAILADIDPDGTVNQRFFRARPTASPVNPVVSFYNHPTSPTTPDNRVRSIANRLGASGGPSPGGDCADSSGSRTWTSRERIKAVTSVAISPNGRFLAVGETGYNPRVLIFSTAPDAPRDVPLTALTEHTFGVRSLAFSSNSQYLATLGDMNDGFLFVWAINLRTGVAKLHSTNKCTSFIRDMCWIGQTLITAGIRHVKVWRLDGQPGSPSKLRPNSENYTNGSSNPKALSGRNCLLGSLGEHTFTCIASVSENEAILCTDGGAICLLDDGEGAQKLTIVKYAPFGLTSVAFAPDSGIVWLGGRGRKSLKLKMEDIREWLKPGSPTPTSPLENQNMKVTVDSTRAIHVCPADVFGNGNDDDDTFKNSQVPAHRDPVLGVRPLKRPNMYEADFFTWSCEGSVNFWNMQGKCQASKKVELEQLASGEDEAANELKVLRVAEDADNYVSGDRYGVLKIFSANPWKCVNEVRAHGAEITDIAIHCTTPCLSLVASSGRDRMVQLFKKTEDAFELIQTMDDHVGAVVQLLFMNDGERLLSCSADRTVIVREKATRDTETSTVIAFLMCKVITLKVSPLSMTIAPDDPDILVISTIDRHIQRFDVGSGRHIHSFKAIDFESNDAVVMSSLTVASEIPGQSPRILVGVSTTDKSIRVYDFERDGLLTKEFGHSEGVSDVILLERPKSSTTKEVSRVLVSTGLDGVVMIWDLSIQQQQAQELSQGNIREEDETPSKELVAAKPPLRRILSRSELAGFRQDGLVATPTPVREQSPPRIRKKVSRYTLAPSLPRNMSSSRGDSPPPQLPHLPNIRRSPIPILDSRRSPSPPSPKTKLLNGANRRSSINSLRQSSSIDFRSSRVKTSGPSEFGSLNMSTEQVCRTLRAYRKKLHSSTQYPRYAKELDRELNLTIHALGERAARNSSSPDTEMDSSEKENKENNKNKRSSNNTTINKKQDIVASPSLAPSAKLTKIARRVPSTPLLSTRSGARQVSRSRSLDADGEG</sequence>
<feature type="compositionally biased region" description="Polar residues" evidence="1">
    <location>
        <begin position="1"/>
        <end position="11"/>
    </location>
</feature>
<evidence type="ECO:0000313" key="3">
    <source>
        <dbReference type="Proteomes" id="UP000214365"/>
    </source>
</evidence>
<dbReference type="SUPFAM" id="SSF50978">
    <property type="entry name" value="WD40 repeat-like"/>
    <property type="match status" value="1"/>
</dbReference>
<dbReference type="OrthoDB" id="6252103at2759"/>
<dbReference type="GeneID" id="31002733"/>
<keyword evidence="3" id="KW-1185">Reference proteome</keyword>
<feature type="region of interest" description="Disordered" evidence="1">
    <location>
        <begin position="132"/>
        <end position="151"/>
    </location>
</feature>
<accession>A0A225AKM9</accession>
<feature type="compositionally biased region" description="Low complexity" evidence="1">
    <location>
        <begin position="908"/>
        <end position="922"/>
    </location>
</feature>
<evidence type="ECO:0000256" key="1">
    <source>
        <dbReference type="SAM" id="MobiDB-lite"/>
    </source>
</evidence>
<dbReference type="SMART" id="SM00320">
    <property type="entry name" value="WD40"/>
    <property type="match status" value="7"/>
</dbReference>
<dbReference type="SUPFAM" id="SSF50998">
    <property type="entry name" value="Quinoprotein alcohol dehydrogenase-like"/>
    <property type="match status" value="1"/>
</dbReference>
<feature type="region of interest" description="Disordered" evidence="1">
    <location>
        <begin position="982"/>
        <end position="1071"/>
    </location>
</feature>
<dbReference type="RefSeq" id="XP_020122213.1">
    <property type="nucleotide sequence ID" value="XM_020265079.1"/>
</dbReference>
<proteinExistence type="predicted"/>
<dbReference type="Pfam" id="PF00400">
    <property type="entry name" value="WD40"/>
    <property type="match status" value="3"/>
</dbReference>
<evidence type="ECO:0000313" key="2">
    <source>
        <dbReference type="EMBL" id="OKL62092.1"/>
    </source>
</evidence>
<dbReference type="InterPro" id="IPR015943">
    <property type="entry name" value="WD40/YVTN_repeat-like_dom_sf"/>
</dbReference>
<name>A0A225AKM9_TALAT</name>
<comment type="caution">
    <text evidence="2">The sequence shown here is derived from an EMBL/GenBank/DDBJ whole genome shotgun (WGS) entry which is preliminary data.</text>
</comment>
<dbReference type="InterPro" id="IPR001680">
    <property type="entry name" value="WD40_rpt"/>
</dbReference>
<dbReference type="AlphaFoldDB" id="A0A225AKM9"/>
<feature type="compositionally biased region" description="Basic and acidic residues" evidence="1">
    <location>
        <begin position="999"/>
        <end position="1009"/>
    </location>
</feature>
<dbReference type="EMBL" id="LFMY01000003">
    <property type="protein sequence ID" value="OKL62092.1"/>
    <property type="molecule type" value="Genomic_DNA"/>
</dbReference>
<organism evidence="2 3">
    <name type="scientific">Talaromyces atroroseus</name>
    <dbReference type="NCBI Taxonomy" id="1441469"/>
    <lineage>
        <taxon>Eukaryota</taxon>
        <taxon>Fungi</taxon>
        <taxon>Dikarya</taxon>
        <taxon>Ascomycota</taxon>
        <taxon>Pezizomycotina</taxon>
        <taxon>Eurotiomycetes</taxon>
        <taxon>Eurotiomycetidae</taxon>
        <taxon>Eurotiales</taxon>
        <taxon>Trichocomaceae</taxon>
        <taxon>Talaromyces</taxon>
        <taxon>Talaromyces sect. Trachyspermi</taxon>
    </lineage>
</organism>
<feature type="compositionally biased region" description="Polar residues" evidence="1">
    <location>
        <begin position="929"/>
        <end position="943"/>
    </location>
</feature>
<protein>
    <submittedName>
        <fullName evidence="2">Uncharacterized protein</fullName>
    </submittedName>
</protein>
<feature type="region of interest" description="Disordered" evidence="1">
    <location>
        <begin position="831"/>
        <end position="943"/>
    </location>
</feature>
<dbReference type="Proteomes" id="UP000214365">
    <property type="component" value="Unassembled WGS sequence"/>
</dbReference>
<dbReference type="InterPro" id="IPR036322">
    <property type="entry name" value="WD40_repeat_dom_sf"/>
</dbReference>
<dbReference type="PANTHER" id="PTHR45589">
    <property type="entry name" value="WD REPEAT DOMAIN 62, ISOFORM G"/>
    <property type="match status" value="1"/>
</dbReference>
<dbReference type="Gene3D" id="2.130.10.10">
    <property type="entry name" value="YVTN repeat-like/Quinoprotein amine dehydrogenase"/>
    <property type="match status" value="3"/>
</dbReference>